<evidence type="ECO:0000256" key="10">
    <source>
        <dbReference type="PIRNR" id="PIRNR000109"/>
    </source>
</evidence>
<dbReference type="AlphaFoldDB" id="A0A1G4MJF1"/>
<evidence type="ECO:0000256" key="7">
    <source>
        <dbReference type="ARBA" id="ARBA00023064"/>
    </source>
</evidence>
<evidence type="ECO:0000256" key="6">
    <source>
        <dbReference type="ARBA" id="ARBA00023002"/>
    </source>
</evidence>
<name>A0A1G4MJF1_LACFM</name>
<proteinExistence type="inferred from homology"/>
<keyword evidence="5 10" id="KW-0521">NADP</keyword>
<dbReference type="PIRSF" id="PIRSF000109">
    <property type="entry name" value="6PGD"/>
    <property type="match status" value="1"/>
</dbReference>
<dbReference type="InterPro" id="IPR006184">
    <property type="entry name" value="6PGdom_BS"/>
</dbReference>
<dbReference type="SUPFAM" id="SSF48179">
    <property type="entry name" value="6-phosphogluconate dehydrogenase C-terminal domain-like"/>
    <property type="match status" value="1"/>
</dbReference>
<dbReference type="FunFam" id="1.10.1040.10:FF:000002">
    <property type="entry name" value="6-phosphogluconate dehydrogenase, decarboxylating"/>
    <property type="match status" value="1"/>
</dbReference>
<feature type="binding site" description="in other chain" evidence="12">
    <location>
        <begin position="131"/>
        <end position="133"/>
    </location>
    <ligand>
        <name>substrate</name>
        <note>ligand shared between dimeric partners</note>
    </ligand>
</feature>
<feature type="binding site" description="in other chain" evidence="12">
    <location>
        <position position="193"/>
    </location>
    <ligand>
        <name>substrate</name>
        <note>ligand shared between dimeric partners</note>
    </ligand>
</feature>
<evidence type="ECO:0000256" key="8">
    <source>
        <dbReference type="ARBA" id="ARBA00023126"/>
    </source>
</evidence>
<evidence type="ECO:0000256" key="12">
    <source>
        <dbReference type="PIRSR" id="PIRSR000109-2"/>
    </source>
</evidence>
<comment type="function">
    <text evidence="1 10">Catalyzes the oxidative decarboxylation of 6-phosphogluconate to ribulose 5-phosphate and CO(2), with concomitant reduction of NADP to NADPH.</text>
</comment>
<evidence type="ECO:0000259" key="15">
    <source>
        <dbReference type="SMART" id="SM01350"/>
    </source>
</evidence>
<dbReference type="Gene3D" id="1.10.1040.10">
    <property type="entry name" value="N-(1-d-carboxylethyl)-l-norvaline Dehydrogenase, domain 2"/>
    <property type="match status" value="1"/>
</dbReference>
<comment type="catalytic activity">
    <reaction evidence="9 10 14">
        <text>6-phospho-D-gluconate + NADP(+) = D-ribulose 5-phosphate + CO2 + NADPH</text>
        <dbReference type="Rhea" id="RHEA:10116"/>
        <dbReference type="ChEBI" id="CHEBI:16526"/>
        <dbReference type="ChEBI" id="CHEBI:57783"/>
        <dbReference type="ChEBI" id="CHEBI:58121"/>
        <dbReference type="ChEBI" id="CHEBI:58349"/>
        <dbReference type="ChEBI" id="CHEBI:58759"/>
        <dbReference type="EC" id="1.1.1.44"/>
    </reaction>
</comment>
<dbReference type="GO" id="GO:0009051">
    <property type="term" value="P:pentose-phosphate shunt, oxidative branch"/>
    <property type="evidence" value="ECO:0007669"/>
    <property type="project" value="UniProtKB-ARBA"/>
</dbReference>
<feature type="binding site" evidence="13">
    <location>
        <begin position="12"/>
        <end position="17"/>
    </location>
    <ligand>
        <name>NADP(+)</name>
        <dbReference type="ChEBI" id="CHEBI:58349"/>
    </ligand>
</feature>
<dbReference type="NCBIfam" id="TIGR00873">
    <property type="entry name" value="gnd"/>
    <property type="match status" value="1"/>
</dbReference>
<dbReference type="InterPro" id="IPR006114">
    <property type="entry name" value="6PGDH_C"/>
</dbReference>
<dbReference type="EMBL" id="LT598491">
    <property type="protein sequence ID" value="SCW03925.1"/>
    <property type="molecule type" value="Genomic_DNA"/>
</dbReference>
<feature type="domain" description="6-phosphogluconate dehydrogenase C-terminal" evidence="15">
    <location>
        <begin position="181"/>
        <end position="479"/>
    </location>
</feature>
<dbReference type="GO" id="GO:0004616">
    <property type="term" value="F:phosphogluconate dehydrogenase (decarboxylating) activity"/>
    <property type="evidence" value="ECO:0007669"/>
    <property type="project" value="UniProtKB-EC"/>
</dbReference>
<organism evidence="16 17">
    <name type="scientific">Lachancea fermentati</name>
    <name type="common">Zygosaccharomyces fermentati</name>
    <dbReference type="NCBI Taxonomy" id="4955"/>
    <lineage>
        <taxon>Eukaryota</taxon>
        <taxon>Fungi</taxon>
        <taxon>Dikarya</taxon>
        <taxon>Ascomycota</taxon>
        <taxon>Saccharomycotina</taxon>
        <taxon>Saccharomycetes</taxon>
        <taxon>Saccharomycetales</taxon>
        <taxon>Saccharomycetaceae</taxon>
        <taxon>Lachancea</taxon>
    </lineage>
</organism>
<dbReference type="GO" id="GO:0019521">
    <property type="term" value="P:D-gluconate metabolic process"/>
    <property type="evidence" value="ECO:0007669"/>
    <property type="project" value="UniProtKB-KW"/>
</dbReference>
<feature type="binding site" evidence="13">
    <location>
        <position position="105"/>
    </location>
    <ligand>
        <name>NADP(+)</name>
        <dbReference type="ChEBI" id="CHEBI:58349"/>
    </ligand>
</feature>
<reference evidence="16 17" key="1">
    <citation type="submission" date="2016-03" db="EMBL/GenBank/DDBJ databases">
        <authorList>
            <person name="Devillers H."/>
        </authorList>
    </citation>
    <scope>NUCLEOTIDE SEQUENCE [LARGE SCALE GENOMIC DNA]</scope>
    <source>
        <strain evidence="16">CBS 6772</strain>
    </source>
</reference>
<dbReference type="Gene3D" id="3.40.50.720">
    <property type="entry name" value="NAD(P)-binding Rossmann-like Domain"/>
    <property type="match status" value="1"/>
</dbReference>
<feature type="binding site" description="in other chain" evidence="12">
    <location>
        <position position="262"/>
    </location>
    <ligand>
        <name>substrate</name>
        <note>ligand shared between dimeric partners</note>
    </ligand>
</feature>
<dbReference type="NCBIfam" id="NF006765">
    <property type="entry name" value="PRK09287.1"/>
    <property type="match status" value="1"/>
</dbReference>
<comment type="pathway">
    <text evidence="2 10 14">Carbohydrate degradation; pentose phosphate pathway; D-ribulose 5-phosphate from D-glucose 6-phosphate (oxidative stage): step 3/3.</text>
</comment>
<gene>
    <name evidence="16" type="ORF">LAFE_0H02058G</name>
</gene>
<dbReference type="OMA" id="CVTHVGP"/>
<dbReference type="Proteomes" id="UP000190831">
    <property type="component" value="Chromosome H"/>
</dbReference>
<comment type="subunit">
    <text evidence="4 10">Homodimer.</text>
</comment>
<dbReference type="UniPathway" id="UPA00115">
    <property type="reaction ID" value="UER00410"/>
</dbReference>
<dbReference type="PROSITE" id="PS00461">
    <property type="entry name" value="6PGD"/>
    <property type="match status" value="1"/>
</dbReference>
<evidence type="ECO:0000256" key="5">
    <source>
        <dbReference type="ARBA" id="ARBA00022857"/>
    </source>
</evidence>
<evidence type="ECO:0000256" key="9">
    <source>
        <dbReference type="ARBA" id="ARBA00048640"/>
    </source>
</evidence>
<protein>
    <recommendedName>
        <fullName evidence="10 14">6-phosphogluconate dehydrogenase, decarboxylating</fullName>
        <ecNumber evidence="10 14">1.1.1.44</ecNumber>
    </recommendedName>
</protein>
<feature type="binding site" evidence="13">
    <location>
        <begin position="35"/>
        <end position="37"/>
    </location>
    <ligand>
        <name>NADP(+)</name>
        <dbReference type="ChEBI" id="CHEBI:58349"/>
    </ligand>
</feature>
<accession>A0A1G4MJF1</accession>
<feature type="active site" description="Proton acceptor" evidence="11">
    <location>
        <position position="185"/>
    </location>
</feature>
<dbReference type="InterPro" id="IPR006113">
    <property type="entry name" value="6PGDH_Gnd/GntZ"/>
</dbReference>
<dbReference type="SMART" id="SM01350">
    <property type="entry name" value="6PGD"/>
    <property type="match status" value="1"/>
</dbReference>
<keyword evidence="8 10" id="KW-0570">Pentose shunt</keyword>
<dbReference type="SUPFAM" id="SSF51735">
    <property type="entry name" value="NAD(P)-binding Rossmann-fold domains"/>
    <property type="match status" value="1"/>
</dbReference>
<dbReference type="Pfam" id="PF00393">
    <property type="entry name" value="6PGD"/>
    <property type="match status" value="1"/>
</dbReference>
<dbReference type="EC" id="1.1.1.44" evidence="10 14"/>
<dbReference type="InterPro" id="IPR013328">
    <property type="entry name" value="6PGD_dom2"/>
</dbReference>
<evidence type="ECO:0000256" key="11">
    <source>
        <dbReference type="PIRSR" id="PIRSR000109-1"/>
    </source>
</evidence>
<dbReference type="InterPro" id="IPR006115">
    <property type="entry name" value="6PGDH_NADP-bd"/>
</dbReference>
<feature type="binding site" description="in other chain" evidence="12">
    <location>
        <begin position="188"/>
        <end position="189"/>
    </location>
    <ligand>
        <name>substrate</name>
        <note>ligand shared between dimeric partners</note>
    </ligand>
</feature>
<dbReference type="GO" id="GO:0050661">
    <property type="term" value="F:NADP binding"/>
    <property type="evidence" value="ECO:0007669"/>
    <property type="project" value="InterPro"/>
</dbReference>
<keyword evidence="6 10" id="KW-0560">Oxidoreductase</keyword>
<evidence type="ECO:0000313" key="17">
    <source>
        <dbReference type="Proteomes" id="UP000190831"/>
    </source>
</evidence>
<evidence type="ECO:0000256" key="14">
    <source>
        <dbReference type="RuleBase" id="RU000485"/>
    </source>
</evidence>
<feature type="binding site" description="in other chain" evidence="12">
    <location>
        <position position="289"/>
    </location>
    <ligand>
        <name>substrate</name>
        <note>ligand shared between dimeric partners</note>
    </ligand>
</feature>
<dbReference type="Pfam" id="PF03446">
    <property type="entry name" value="NAD_binding_2"/>
    <property type="match status" value="1"/>
</dbReference>
<comment type="similarity">
    <text evidence="3 10 14">Belongs to the 6-phosphogluconate dehydrogenase family.</text>
</comment>
<dbReference type="Gene3D" id="1.20.5.320">
    <property type="entry name" value="6-Phosphogluconate Dehydrogenase, domain 3"/>
    <property type="match status" value="1"/>
</dbReference>
<evidence type="ECO:0000256" key="3">
    <source>
        <dbReference type="ARBA" id="ARBA00008419"/>
    </source>
</evidence>
<keyword evidence="17" id="KW-1185">Reference proteome</keyword>
<evidence type="ECO:0000313" key="16">
    <source>
        <dbReference type="EMBL" id="SCW03925.1"/>
    </source>
</evidence>
<feature type="binding site" description="in other chain" evidence="12">
    <location>
        <position position="105"/>
    </location>
    <ligand>
        <name>substrate</name>
        <note>ligand shared between dimeric partners</note>
    </ligand>
</feature>
<dbReference type="InterPro" id="IPR008927">
    <property type="entry name" value="6-PGluconate_DH-like_C_sf"/>
</dbReference>
<feature type="active site" description="Proton donor" evidence="11">
    <location>
        <position position="192"/>
    </location>
</feature>
<dbReference type="InterPro" id="IPR006183">
    <property type="entry name" value="Pgluconate_DH"/>
</dbReference>
<sequence>MSEPKGDIGLIGLAVMGQNLILNAADHGYTVVAYNRTVSKVDHFLANEAKGKSIIGAHSVKELIDNLKRPRRVILLVKAGAAVDNFIQQLLPYMDKGDIIIDGGNSHFPDTNRRYEELKEKGIYFVGSGVSGGEEGARYGPSLMPGGAEEAWPHIKEIFQSISAKSDGEPCCDWVGPAGAGHYVKMVHNGIEYGDMQLICEAYDIMKRVGGFTDKEIGDVFEKWNKGVLDSFLIEITRDILKYDDKDGTPLVEKILDSAGQKGTGKWTAINALDLGMPVTLIGEAVFARCLSSLKEERTRAATILPGPTISKDAVKDKQKFVDDLEQALYASKIISYAQGFMLIREAGKTYNWKLNNPAIALMWRGGCIIRSVFLGEITKAYRENPELENLLFNKFFTEAITKAQSGWRSTIGLAATYGIPTPAFSTALAFYDGYRSERLPANLLQAQRDYFGAHTFKVLPQCADDHLPLGQDIHINWTGHGGNVSASTYQA</sequence>
<feature type="binding site" evidence="12">
    <location>
        <position position="449"/>
    </location>
    <ligand>
        <name>substrate</name>
        <note>ligand shared between dimeric partners</note>
    </ligand>
</feature>
<dbReference type="STRING" id="4955.A0A1G4MJF1"/>
<evidence type="ECO:0000256" key="4">
    <source>
        <dbReference type="ARBA" id="ARBA00011738"/>
    </source>
</evidence>
<evidence type="ECO:0000256" key="1">
    <source>
        <dbReference type="ARBA" id="ARBA00002526"/>
    </source>
</evidence>
<dbReference type="PANTHER" id="PTHR11811">
    <property type="entry name" value="6-PHOSPHOGLUCONATE DEHYDROGENASE"/>
    <property type="match status" value="1"/>
</dbReference>
<dbReference type="InterPro" id="IPR036291">
    <property type="entry name" value="NAD(P)-bd_dom_sf"/>
</dbReference>
<dbReference type="OrthoDB" id="434986at2759"/>
<dbReference type="FunFam" id="3.40.50.720:FF:000007">
    <property type="entry name" value="6-phosphogluconate dehydrogenase, decarboxylating"/>
    <property type="match status" value="1"/>
</dbReference>
<feature type="binding site" evidence="13">
    <location>
        <begin position="77"/>
        <end position="79"/>
    </location>
    <ligand>
        <name>NADP(+)</name>
        <dbReference type="ChEBI" id="CHEBI:58349"/>
    </ligand>
</feature>
<dbReference type="PRINTS" id="PR00076">
    <property type="entry name" value="6PGDHDRGNASE"/>
</dbReference>
<keyword evidence="7 14" id="KW-0311">Gluconate utilization</keyword>
<evidence type="ECO:0000256" key="13">
    <source>
        <dbReference type="PIRSR" id="PIRSR000109-3"/>
    </source>
</evidence>
<feature type="binding site" evidence="12">
    <location>
        <position position="455"/>
    </location>
    <ligand>
        <name>substrate</name>
        <note>ligand shared between dimeric partners</note>
    </ligand>
</feature>
<dbReference type="FunFam" id="1.20.5.320:FF:000002">
    <property type="entry name" value="6-phosphogluconate dehydrogenase, decarboxylating"/>
    <property type="match status" value="1"/>
</dbReference>
<evidence type="ECO:0000256" key="2">
    <source>
        <dbReference type="ARBA" id="ARBA00004874"/>
    </source>
</evidence>